<name>A0A1Y1HRQ4_KLENI</name>
<dbReference type="EMBL" id="DF237026">
    <property type="protein sequence ID" value="GAQ81314.1"/>
    <property type="molecule type" value="Genomic_DNA"/>
</dbReference>
<comment type="similarity">
    <text evidence="1">Belongs to the STXBP/unc-18/SEC1 family.</text>
</comment>
<evidence type="ECO:0000313" key="2">
    <source>
        <dbReference type="EMBL" id="GAQ81314.1"/>
    </source>
</evidence>
<accession>A0A1Y1HRQ4</accession>
<dbReference type="Gene3D" id="1.25.40.60">
    <property type="match status" value="1"/>
</dbReference>
<dbReference type="Proteomes" id="UP000054558">
    <property type="component" value="Unassembled WGS sequence"/>
</dbReference>
<dbReference type="InterPro" id="IPR027482">
    <property type="entry name" value="Sec1-like_dom2"/>
</dbReference>
<proteinExistence type="inferred from homology"/>
<dbReference type="Pfam" id="PF00995">
    <property type="entry name" value="Sec1"/>
    <property type="match status" value="1"/>
</dbReference>
<dbReference type="STRING" id="105231.A0A1Y1HRQ4"/>
<dbReference type="Gene3D" id="3.40.50.1910">
    <property type="match status" value="1"/>
</dbReference>
<dbReference type="OMA" id="VNDLRAW"/>
<dbReference type="InterPro" id="IPR001619">
    <property type="entry name" value="Sec1-like"/>
</dbReference>
<dbReference type="OrthoDB" id="10251230at2759"/>
<dbReference type="GO" id="GO:0019905">
    <property type="term" value="F:syntaxin binding"/>
    <property type="evidence" value="ECO:0000318"/>
    <property type="project" value="GO_Central"/>
</dbReference>
<dbReference type="SUPFAM" id="SSF56815">
    <property type="entry name" value="Sec1/munc18-like (SM) proteins"/>
    <property type="match status" value="1"/>
</dbReference>
<gene>
    <name evidence="2" type="ORF">KFL_000770070</name>
</gene>
<evidence type="ECO:0000313" key="3">
    <source>
        <dbReference type="Proteomes" id="UP000054558"/>
    </source>
</evidence>
<dbReference type="AlphaFoldDB" id="A0A1Y1HRQ4"/>
<dbReference type="PANTHER" id="PTHR11679">
    <property type="entry name" value="VESICLE PROTEIN SORTING-ASSOCIATED"/>
    <property type="match status" value="1"/>
</dbReference>
<evidence type="ECO:0000256" key="1">
    <source>
        <dbReference type="ARBA" id="ARBA00009884"/>
    </source>
</evidence>
<dbReference type="PIRSF" id="PIRSF005715">
    <property type="entry name" value="VPS45_Sec1"/>
    <property type="match status" value="1"/>
</dbReference>
<protein>
    <submittedName>
        <fullName evidence="2">SEC1 family transport protein SLY1</fullName>
    </submittedName>
</protein>
<organism evidence="2 3">
    <name type="scientific">Klebsormidium nitens</name>
    <name type="common">Green alga</name>
    <name type="synonym">Ulothrix nitens</name>
    <dbReference type="NCBI Taxonomy" id="105231"/>
    <lineage>
        <taxon>Eukaryota</taxon>
        <taxon>Viridiplantae</taxon>
        <taxon>Streptophyta</taxon>
        <taxon>Klebsormidiophyceae</taxon>
        <taxon>Klebsormidiales</taxon>
        <taxon>Klebsormidiaceae</taxon>
        <taxon>Klebsormidium</taxon>
    </lineage>
</organism>
<dbReference type="GO" id="GO:0006888">
    <property type="term" value="P:endoplasmic reticulum to Golgi vesicle-mediated transport"/>
    <property type="evidence" value="ECO:0000318"/>
    <property type="project" value="GO_Central"/>
</dbReference>
<sequence length="631" mass="68579">MFLNVKIKQIDAVVRMLNLNAAVGASGTADEEVYKVLILDRFCRDIISPLLRVSDLRKHGITLHLMIDQERQSIPDAPAVYFVQPIPQNIQRIGQDLARGVYDNVHLNFVSSLPRPLLEELASACIKTESLHRIAKVYDQYLEFVALESTMFSLAQPLVYLQLNDPTAQDKDVEAAVEGIVSGLFSVLATLGVVPIIRCPQGGPAEMVATQLDARLRDHLVSRNNLFSEPSQLASSFQRPLLCLFDRNFELGVAVQHVFTYRPLVHDVLGLKLNRVVVSAEPGAAGGVPSLGRKPQKSFELDEGDPFWVANGGATFPKVAEEVEVQLAKYKKDIEEVNKRTSGQQVGEITDEDLQGNTKHLMAAVGSLPELTERKRNIDKHTNIATALLHEIRDRGIDGFYLAEEEMVAKGTAERAALLGAINGKGRPEDKVRLAIMFLLATEQTPAADLEAVEAALTAQGADLAPLHYVRKLKSLNVQLASAHAGSKGNLLDWADKLYGQSISAVTAGVKNLLSSGRQLALTRAVEGLMEAKPGSETEQYLFLDPRGPKGGGADAAVRNRGPFKEAIVFMVGGGNYLEHQGLQELASKSQPQKNILYGATEMLTATEFLGQLSELGRKMTAGTTGAVSLV</sequence>
<dbReference type="InterPro" id="IPR043154">
    <property type="entry name" value="Sec-1-like_dom1"/>
</dbReference>
<dbReference type="InterPro" id="IPR036045">
    <property type="entry name" value="Sec1-like_sf"/>
</dbReference>
<dbReference type="GO" id="GO:0006886">
    <property type="term" value="P:intracellular protein transport"/>
    <property type="evidence" value="ECO:0000318"/>
    <property type="project" value="GO_Central"/>
</dbReference>
<keyword evidence="3" id="KW-1185">Reference proteome</keyword>
<dbReference type="InterPro" id="IPR043127">
    <property type="entry name" value="Sec-1-like_dom3a"/>
</dbReference>
<dbReference type="Gene3D" id="3.90.830.10">
    <property type="entry name" value="Syntaxin Binding Protein 1, Chain A, domain 2"/>
    <property type="match status" value="1"/>
</dbReference>
<dbReference type="Gene3D" id="3.40.50.2060">
    <property type="match status" value="1"/>
</dbReference>
<dbReference type="GO" id="GO:0000139">
    <property type="term" value="C:Golgi membrane"/>
    <property type="evidence" value="ECO:0000318"/>
    <property type="project" value="GO_Central"/>
</dbReference>
<dbReference type="GO" id="GO:0006890">
    <property type="term" value="P:retrograde vesicle-mediated transport, Golgi to endoplasmic reticulum"/>
    <property type="evidence" value="ECO:0000318"/>
    <property type="project" value="GO_Central"/>
</dbReference>
<reference evidence="2 3" key="1">
    <citation type="journal article" date="2014" name="Nat. Commun.">
        <title>Klebsormidium flaccidum genome reveals primary factors for plant terrestrial adaptation.</title>
        <authorList>
            <person name="Hori K."/>
            <person name="Maruyama F."/>
            <person name="Fujisawa T."/>
            <person name="Togashi T."/>
            <person name="Yamamoto N."/>
            <person name="Seo M."/>
            <person name="Sato S."/>
            <person name="Yamada T."/>
            <person name="Mori H."/>
            <person name="Tajima N."/>
            <person name="Moriyama T."/>
            <person name="Ikeuchi M."/>
            <person name="Watanabe M."/>
            <person name="Wada H."/>
            <person name="Kobayashi K."/>
            <person name="Saito M."/>
            <person name="Masuda T."/>
            <person name="Sasaki-Sekimoto Y."/>
            <person name="Mashiguchi K."/>
            <person name="Awai K."/>
            <person name="Shimojima M."/>
            <person name="Masuda S."/>
            <person name="Iwai M."/>
            <person name="Nobusawa T."/>
            <person name="Narise T."/>
            <person name="Kondo S."/>
            <person name="Saito H."/>
            <person name="Sato R."/>
            <person name="Murakawa M."/>
            <person name="Ihara Y."/>
            <person name="Oshima-Yamada Y."/>
            <person name="Ohtaka K."/>
            <person name="Satoh M."/>
            <person name="Sonobe K."/>
            <person name="Ishii M."/>
            <person name="Ohtani R."/>
            <person name="Kanamori-Sato M."/>
            <person name="Honoki R."/>
            <person name="Miyazaki D."/>
            <person name="Mochizuki H."/>
            <person name="Umetsu J."/>
            <person name="Higashi K."/>
            <person name="Shibata D."/>
            <person name="Kamiya Y."/>
            <person name="Sato N."/>
            <person name="Nakamura Y."/>
            <person name="Tabata S."/>
            <person name="Ida S."/>
            <person name="Kurokawa K."/>
            <person name="Ohta H."/>
        </authorList>
    </citation>
    <scope>NUCLEOTIDE SEQUENCE [LARGE SCALE GENOMIC DNA]</scope>
    <source>
        <strain evidence="2 3">NIES-2285</strain>
    </source>
</reference>